<dbReference type="InterPro" id="IPR001437">
    <property type="entry name" value="Tscrpt_elong_fac_GreA/B_C"/>
</dbReference>
<dbReference type="PANTHER" id="PTHR30437:SF5">
    <property type="entry name" value="REGULATOR OF NUCLEOSIDE DIPHOSPHATE KINASE"/>
    <property type="match status" value="1"/>
</dbReference>
<dbReference type="EMBL" id="JBHULM010000001">
    <property type="protein sequence ID" value="MFD2540961.1"/>
    <property type="molecule type" value="Genomic_DNA"/>
</dbReference>
<evidence type="ECO:0000259" key="1">
    <source>
        <dbReference type="Pfam" id="PF01272"/>
    </source>
</evidence>
<keyword evidence="2" id="KW-0251">Elongation factor</keyword>
<gene>
    <name evidence="2" type="ORF">ACFSSB_01405</name>
</gene>
<proteinExistence type="predicted"/>
<dbReference type="Proteomes" id="UP001597467">
    <property type="component" value="Unassembled WGS sequence"/>
</dbReference>
<evidence type="ECO:0000313" key="2">
    <source>
        <dbReference type="EMBL" id="MFD2540961.1"/>
    </source>
</evidence>
<dbReference type="InterPro" id="IPR023459">
    <property type="entry name" value="Tscrpt_elong_fac_GreA/B_fam"/>
</dbReference>
<dbReference type="InterPro" id="IPR036953">
    <property type="entry name" value="GreA/GreB_C_sf"/>
</dbReference>
<reference evidence="3" key="1">
    <citation type="journal article" date="2019" name="Int. J. Syst. Evol. Microbiol.">
        <title>The Global Catalogue of Microorganisms (GCM) 10K type strain sequencing project: providing services to taxonomists for standard genome sequencing and annotation.</title>
        <authorList>
            <consortium name="The Broad Institute Genomics Platform"/>
            <consortium name="The Broad Institute Genome Sequencing Center for Infectious Disease"/>
            <person name="Wu L."/>
            <person name="Ma J."/>
        </authorList>
    </citation>
    <scope>NUCLEOTIDE SEQUENCE [LARGE SCALE GENOMIC DNA]</scope>
    <source>
        <strain evidence="3">KCTC 42808</strain>
    </source>
</reference>
<dbReference type="Gene3D" id="3.10.50.30">
    <property type="entry name" value="Transcription elongation factor, GreA/GreB, C-terminal domain"/>
    <property type="match status" value="1"/>
</dbReference>
<sequence>MKYGSIVLEKKEFVTIKQLLNLSESYKETVRKQSVLRLHEELKNAIVLDEEELPEDVIRFNSYVVVATKDGWQNEFQLVTPTESNFSNKKVSVLTPMGLAIIGYAKGDVIDWEFPGGVKSLEIKEVKQTEKV</sequence>
<protein>
    <submittedName>
        <fullName evidence="2">GreA/GreB family elongation factor</fullName>
    </submittedName>
</protein>
<accession>A0ABW5JWS8</accession>
<comment type="caution">
    <text evidence="2">The sequence shown here is derived from an EMBL/GenBank/DDBJ whole genome shotgun (WGS) entry which is preliminary data.</text>
</comment>
<dbReference type="PANTHER" id="PTHR30437">
    <property type="entry name" value="TRANSCRIPTION ELONGATION FACTOR GREA"/>
    <property type="match status" value="1"/>
</dbReference>
<name>A0ABW5JWS8_9FLAO</name>
<dbReference type="Pfam" id="PF01272">
    <property type="entry name" value="GreA_GreB"/>
    <property type="match status" value="1"/>
</dbReference>
<organism evidence="2 3">
    <name type="scientific">Lacinutrix gracilariae</name>
    <dbReference type="NCBI Taxonomy" id="1747198"/>
    <lineage>
        <taxon>Bacteria</taxon>
        <taxon>Pseudomonadati</taxon>
        <taxon>Bacteroidota</taxon>
        <taxon>Flavobacteriia</taxon>
        <taxon>Flavobacteriales</taxon>
        <taxon>Flavobacteriaceae</taxon>
        <taxon>Lacinutrix</taxon>
    </lineage>
</organism>
<dbReference type="RefSeq" id="WP_379900164.1">
    <property type="nucleotide sequence ID" value="NZ_JBHULM010000001.1"/>
</dbReference>
<keyword evidence="2" id="KW-0648">Protein biosynthesis</keyword>
<dbReference type="SUPFAM" id="SSF54534">
    <property type="entry name" value="FKBP-like"/>
    <property type="match status" value="1"/>
</dbReference>
<feature type="domain" description="Transcription elongation factor GreA/GreB C-terminal" evidence="1">
    <location>
        <begin position="54"/>
        <end position="127"/>
    </location>
</feature>
<evidence type="ECO:0000313" key="3">
    <source>
        <dbReference type="Proteomes" id="UP001597467"/>
    </source>
</evidence>
<dbReference type="GO" id="GO:0003746">
    <property type="term" value="F:translation elongation factor activity"/>
    <property type="evidence" value="ECO:0007669"/>
    <property type="project" value="UniProtKB-KW"/>
</dbReference>
<keyword evidence="3" id="KW-1185">Reference proteome</keyword>